<sequence>KLPMLKCPGNQVIFSKNKIGQSFKSAKQEFDASVTGAAIPEYNPLHDANLRTFYSNERNLKRLRENGEITQTNDVICNLKDFNHHRQELHKSQLYYVLQAYKRREAEQHDRLLIANAEAITKRDHLNLAGRHQCYEEVVARKMRLDMEKHERMGASVQPYDGEDETIGEPDLYADNAIGVIASC</sequence>
<keyword evidence="2" id="KW-1185">Reference proteome</keyword>
<dbReference type="EMBL" id="CH699809">
    <property type="protein sequence ID" value="EDW25763.1"/>
    <property type="molecule type" value="Genomic_DNA"/>
</dbReference>
<name>B4ISF9_DROPE</name>
<evidence type="ECO:0000313" key="2">
    <source>
        <dbReference type="Proteomes" id="UP000008744"/>
    </source>
</evidence>
<dbReference type="OrthoDB" id="8197715at2759"/>
<dbReference type="AlphaFoldDB" id="B4ISF9"/>
<dbReference type="HOGENOM" id="CLU_1471760_0_0_1"/>
<protein>
    <submittedName>
        <fullName evidence="1">GL15774</fullName>
    </submittedName>
</protein>
<feature type="non-terminal residue" evidence="1">
    <location>
        <position position="1"/>
    </location>
</feature>
<accession>B4ISF9</accession>
<proteinExistence type="predicted"/>
<dbReference type="STRING" id="7234.B4ISF9"/>
<evidence type="ECO:0000313" key="1">
    <source>
        <dbReference type="EMBL" id="EDW25763.1"/>
    </source>
</evidence>
<dbReference type="Proteomes" id="UP000008744">
    <property type="component" value="Unassembled WGS sequence"/>
</dbReference>
<gene>
    <name evidence="1" type="primary">Dper\GL15774</name>
    <name evidence="1" type="ORF">Dper_GL15774</name>
</gene>
<organism evidence="2">
    <name type="scientific">Drosophila persimilis</name>
    <name type="common">Fruit fly</name>
    <dbReference type="NCBI Taxonomy" id="7234"/>
    <lineage>
        <taxon>Eukaryota</taxon>
        <taxon>Metazoa</taxon>
        <taxon>Ecdysozoa</taxon>
        <taxon>Arthropoda</taxon>
        <taxon>Hexapoda</taxon>
        <taxon>Insecta</taxon>
        <taxon>Pterygota</taxon>
        <taxon>Neoptera</taxon>
        <taxon>Endopterygota</taxon>
        <taxon>Diptera</taxon>
        <taxon>Brachycera</taxon>
        <taxon>Muscomorpha</taxon>
        <taxon>Ephydroidea</taxon>
        <taxon>Drosophilidae</taxon>
        <taxon>Drosophila</taxon>
        <taxon>Sophophora</taxon>
    </lineage>
</organism>
<reference evidence="1 2" key="1">
    <citation type="journal article" date="2007" name="Nature">
        <title>Evolution of genes and genomes on the Drosophila phylogeny.</title>
        <authorList>
            <consortium name="Drosophila 12 Genomes Consortium"/>
            <person name="Clark A.G."/>
            <person name="Eisen M.B."/>
            <person name="Smith D.R."/>
            <person name="Bergman C.M."/>
            <person name="Oliver B."/>
            <person name="Markow T.A."/>
            <person name="Kaufman T.C."/>
            <person name="Kellis M."/>
            <person name="Gelbart W."/>
            <person name="Iyer V.N."/>
            <person name="Pollard D.A."/>
            <person name="Sackton T.B."/>
            <person name="Larracuente A.M."/>
            <person name="Singh N.D."/>
            <person name="Abad J.P."/>
            <person name="Abt D.N."/>
            <person name="Adryan B."/>
            <person name="Aguade M."/>
            <person name="Akashi H."/>
            <person name="Anderson W.W."/>
            <person name="Aquadro C.F."/>
            <person name="Ardell D.H."/>
            <person name="Arguello R."/>
            <person name="Artieri C.G."/>
            <person name="Barbash D.A."/>
            <person name="Barker D."/>
            <person name="Barsanti P."/>
            <person name="Batterham P."/>
            <person name="Batzoglou S."/>
            <person name="Begun D."/>
            <person name="Bhutkar A."/>
            <person name="Blanco E."/>
            <person name="Bosak S.A."/>
            <person name="Bradley R.K."/>
            <person name="Brand A.D."/>
            <person name="Brent M.R."/>
            <person name="Brooks A.N."/>
            <person name="Brown R.H."/>
            <person name="Butlin R.K."/>
            <person name="Caggese C."/>
            <person name="Calvi B.R."/>
            <person name="Bernardo de Carvalho A."/>
            <person name="Caspi A."/>
            <person name="Castrezana S."/>
            <person name="Celniker S.E."/>
            <person name="Chang J.L."/>
            <person name="Chapple C."/>
            <person name="Chatterji S."/>
            <person name="Chinwalla A."/>
            <person name="Civetta A."/>
            <person name="Clifton S.W."/>
            <person name="Comeron J.M."/>
            <person name="Costello J.C."/>
            <person name="Coyne J.A."/>
            <person name="Daub J."/>
            <person name="David R.G."/>
            <person name="Delcher A.L."/>
            <person name="Delehaunty K."/>
            <person name="Do C.B."/>
            <person name="Ebling H."/>
            <person name="Edwards K."/>
            <person name="Eickbush T."/>
            <person name="Evans J.D."/>
            <person name="Filipski A."/>
            <person name="Findeiss S."/>
            <person name="Freyhult E."/>
            <person name="Fulton L."/>
            <person name="Fulton R."/>
            <person name="Garcia A.C."/>
            <person name="Gardiner A."/>
            <person name="Garfield D.A."/>
            <person name="Garvin B.E."/>
            <person name="Gibson G."/>
            <person name="Gilbert D."/>
            <person name="Gnerre S."/>
            <person name="Godfrey J."/>
            <person name="Good R."/>
            <person name="Gotea V."/>
            <person name="Gravely B."/>
            <person name="Greenberg A.J."/>
            <person name="Griffiths-Jones S."/>
            <person name="Gross S."/>
            <person name="Guigo R."/>
            <person name="Gustafson E.A."/>
            <person name="Haerty W."/>
            <person name="Hahn M.W."/>
            <person name="Halligan D.L."/>
            <person name="Halpern A.L."/>
            <person name="Halter G.M."/>
            <person name="Han M.V."/>
            <person name="Heger A."/>
            <person name="Hillier L."/>
            <person name="Hinrichs A.S."/>
            <person name="Holmes I."/>
            <person name="Hoskins R.A."/>
            <person name="Hubisz M.J."/>
            <person name="Hultmark D."/>
            <person name="Huntley M.A."/>
            <person name="Jaffe D.B."/>
            <person name="Jagadeeshan S."/>
            <person name="Jeck W.R."/>
            <person name="Johnson J."/>
            <person name="Jones C.D."/>
            <person name="Jordan W.C."/>
            <person name="Karpen G.H."/>
            <person name="Kataoka E."/>
            <person name="Keightley P.D."/>
            <person name="Kheradpour P."/>
            <person name="Kirkness E.F."/>
            <person name="Koerich L.B."/>
            <person name="Kristiansen K."/>
            <person name="Kudrna D."/>
            <person name="Kulathinal R.J."/>
            <person name="Kumar S."/>
            <person name="Kwok R."/>
            <person name="Lander E."/>
            <person name="Langley C.H."/>
            <person name="Lapoint R."/>
            <person name="Lazzaro B.P."/>
            <person name="Lee S.J."/>
            <person name="Levesque L."/>
            <person name="Li R."/>
            <person name="Lin C.F."/>
            <person name="Lin M.F."/>
            <person name="Lindblad-Toh K."/>
            <person name="Llopart A."/>
            <person name="Long M."/>
            <person name="Low L."/>
            <person name="Lozovsky E."/>
            <person name="Lu J."/>
            <person name="Luo M."/>
            <person name="Machado C.A."/>
            <person name="Makalowski W."/>
            <person name="Marzo M."/>
            <person name="Matsuda M."/>
            <person name="Matzkin L."/>
            <person name="McAllister B."/>
            <person name="McBride C.S."/>
            <person name="McKernan B."/>
            <person name="McKernan K."/>
            <person name="Mendez-Lago M."/>
            <person name="Minx P."/>
            <person name="Mollenhauer M.U."/>
            <person name="Montooth K."/>
            <person name="Mount S.M."/>
            <person name="Mu X."/>
            <person name="Myers E."/>
            <person name="Negre B."/>
            <person name="Newfeld S."/>
            <person name="Nielsen R."/>
            <person name="Noor M.A."/>
            <person name="O'Grady P."/>
            <person name="Pachter L."/>
            <person name="Papaceit M."/>
            <person name="Parisi M.J."/>
            <person name="Parisi M."/>
            <person name="Parts L."/>
            <person name="Pedersen J.S."/>
            <person name="Pesole G."/>
            <person name="Phillippy A.M."/>
            <person name="Ponting C.P."/>
            <person name="Pop M."/>
            <person name="Porcelli D."/>
            <person name="Powell J.R."/>
            <person name="Prohaska S."/>
            <person name="Pruitt K."/>
            <person name="Puig M."/>
            <person name="Quesneville H."/>
            <person name="Ram K.R."/>
            <person name="Rand D."/>
            <person name="Rasmussen M.D."/>
            <person name="Reed L.K."/>
            <person name="Reenan R."/>
            <person name="Reily A."/>
            <person name="Remington K.A."/>
            <person name="Rieger T.T."/>
            <person name="Ritchie M.G."/>
            <person name="Robin C."/>
            <person name="Rogers Y.H."/>
            <person name="Rohde C."/>
            <person name="Rozas J."/>
            <person name="Rubenfield M.J."/>
            <person name="Ruiz A."/>
            <person name="Russo S."/>
            <person name="Salzberg S.L."/>
            <person name="Sanchez-Gracia A."/>
            <person name="Saranga D.J."/>
            <person name="Sato H."/>
            <person name="Schaeffer S.W."/>
            <person name="Schatz M.C."/>
            <person name="Schlenke T."/>
            <person name="Schwartz R."/>
            <person name="Segarra C."/>
            <person name="Singh R.S."/>
            <person name="Sirot L."/>
            <person name="Sirota M."/>
            <person name="Sisneros N.B."/>
            <person name="Smith C.D."/>
            <person name="Smith T.F."/>
            <person name="Spieth J."/>
            <person name="Stage D.E."/>
            <person name="Stark A."/>
            <person name="Stephan W."/>
            <person name="Strausberg R.L."/>
            <person name="Strempel S."/>
            <person name="Sturgill D."/>
            <person name="Sutton G."/>
            <person name="Sutton G.G."/>
            <person name="Tao W."/>
            <person name="Teichmann S."/>
            <person name="Tobari Y.N."/>
            <person name="Tomimura Y."/>
            <person name="Tsolas J.M."/>
            <person name="Valente V.L."/>
            <person name="Venter E."/>
            <person name="Venter J.C."/>
            <person name="Vicario S."/>
            <person name="Vieira F.G."/>
            <person name="Vilella A.J."/>
            <person name="Villasante A."/>
            <person name="Walenz B."/>
            <person name="Wang J."/>
            <person name="Wasserman M."/>
            <person name="Watts T."/>
            <person name="Wilson D."/>
            <person name="Wilson R.K."/>
            <person name="Wing R.A."/>
            <person name="Wolfner M.F."/>
            <person name="Wong A."/>
            <person name="Wong G.K."/>
            <person name="Wu C.I."/>
            <person name="Wu G."/>
            <person name="Yamamoto D."/>
            <person name="Yang H.P."/>
            <person name="Yang S.P."/>
            <person name="Yorke J.A."/>
            <person name="Yoshida K."/>
            <person name="Zdobnov E."/>
            <person name="Zhang P."/>
            <person name="Zhang Y."/>
            <person name="Zimin A.V."/>
            <person name="Baldwin J."/>
            <person name="Abdouelleil A."/>
            <person name="Abdulkadir J."/>
            <person name="Abebe A."/>
            <person name="Abera B."/>
            <person name="Abreu J."/>
            <person name="Acer S.C."/>
            <person name="Aftuck L."/>
            <person name="Alexander A."/>
            <person name="An P."/>
            <person name="Anderson E."/>
            <person name="Anderson S."/>
            <person name="Arachi H."/>
            <person name="Azer M."/>
            <person name="Bachantsang P."/>
            <person name="Barry A."/>
            <person name="Bayul T."/>
            <person name="Berlin A."/>
            <person name="Bessette D."/>
            <person name="Bloom T."/>
            <person name="Blye J."/>
            <person name="Boguslavskiy L."/>
            <person name="Bonnet C."/>
            <person name="Boukhgalter B."/>
            <person name="Bourzgui I."/>
            <person name="Brown A."/>
            <person name="Cahill P."/>
            <person name="Channer S."/>
            <person name="Cheshatsang Y."/>
            <person name="Chuda L."/>
            <person name="Citroen M."/>
            <person name="Collymore A."/>
            <person name="Cooke P."/>
            <person name="Costello M."/>
            <person name="D'Aco K."/>
            <person name="Daza R."/>
            <person name="De Haan G."/>
            <person name="DeGray S."/>
            <person name="DeMaso C."/>
            <person name="Dhargay N."/>
            <person name="Dooley K."/>
            <person name="Dooley E."/>
            <person name="Doricent M."/>
            <person name="Dorje P."/>
            <person name="Dorjee K."/>
            <person name="Dupes A."/>
            <person name="Elong R."/>
            <person name="Falk J."/>
            <person name="Farina A."/>
            <person name="Faro S."/>
            <person name="Ferguson D."/>
            <person name="Fisher S."/>
            <person name="Foley C.D."/>
            <person name="Franke A."/>
            <person name="Friedrich D."/>
            <person name="Gadbois L."/>
            <person name="Gearin G."/>
            <person name="Gearin C.R."/>
            <person name="Giannoukos G."/>
            <person name="Goode T."/>
            <person name="Graham J."/>
            <person name="Grandbois E."/>
            <person name="Grewal S."/>
            <person name="Gyaltsen K."/>
            <person name="Hafez N."/>
            <person name="Hagos B."/>
            <person name="Hall J."/>
            <person name="Henson C."/>
            <person name="Hollinger A."/>
            <person name="Honan T."/>
            <person name="Huard M.D."/>
            <person name="Hughes L."/>
            <person name="Hurhula B."/>
            <person name="Husby M.E."/>
            <person name="Kamat A."/>
            <person name="Kanga B."/>
            <person name="Kashin S."/>
            <person name="Khazanovich D."/>
            <person name="Kisner P."/>
            <person name="Lance K."/>
            <person name="Lara M."/>
            <person name="Lee W."/>
            <person name="Lennon N."/>
            <person name="Letendre F."/>
            <person name="LeVine R."/>
            <person name="Lipovsky A."/>
            <person name="Liu X."/>
            <person name="Liu J."/>
            <person name="Liu S."/>
            <person name="Lokyitsang T."/>
            <person name="Lokyitsang Y."/>
            <person name="Lubonja R."/>
            <person name="Lui A."/>
            <person name="MacDonald P."/>
            <person name="Magnisalis V."/>
            <person name="Maru K."/>
            <person name="Matthews C."/>
            <person name="McCusker W."/>
            <person name="McDonough S."/>
            <person name="Mehta T."/>
            <person name="Meldrim J."/>
            <person name="Meneus L."/>
            <person name="Mihai O."/>
            <person name="Mihalev A."/>
            <person name="Mihova T."/>
            <person name="Mittelman R."/>
            <person name="Mlenga V."/>
            <person name="Montmayeur A."/>
            <person name="Mulrain L."/>
            <person name="Navidi A."/>
            <person name="Naylor J."/>
            <person name="Negash T."/>
            <person name="Nguyen T."/>
            <person name="Nguyen N."/>
            <person name="Nicol R."/>
            <person name="Norbu C."/>
            <person name="Norbu N."/>
            <person name="Novod N."/>
            <person name="O'Neill B."/>
            <person name="Osman S."/>
            <person name="Markiewicz E."/>
            <person name="Oyono O.L."/>
            <person name="Patti C."/>
            <person name="Phunkhang P."/>
            <person name="Pierre F."/>
            <person name="Priest M."/>
            <person name="Raghuraman S."/>
            <person name="Rege F."/>
            <person name="Reyes R."/>
            <person name="Rise C."/>
            <person name="Rogov P."/>
            <person name="Ross K."/>
            <person name="Ryan E."/>
            <person name="Settipalli S."/>
            <person name="Shea T."/>
            <person name="Sherpa N."/>
            <person name="Shi L."/>
            <person name="Shih D."/>
            <person name="Sparrow T."/>
            <person name="Spaulding J."/>
            <person name="Stalker J."/>
            <person name="Stange-Thomann N."/>
            <person name="Stavropoulos S."/>
            <person name="Stone C."/>
            <person name="Strader C."/>
            <person name="Tesfaye S."/>
            <person name="Thomson T."/>
            <person name="Thoulutsang Y."/>
            <person name="Thoulutsang D."/>
            <person name="Topham K."/>
            <person name="Topping I."/>
            <person name="Tsamla T."/>
            <person name="Vassiliev H."/>
            <person name="Vo A."/>
            <person name="Wangchuk T."/>
            <person name="Wangdi T."/>
            <person name="Weiand M."/>
            <person name="Wilkinson J."/>
            <person name="Wilson A."/>
            <person name="Yadav S."/>
            <person name="Young G."/>
            <person name="Yu Q."/>
            <person name="Zembek L."/>
            <person name="Zhong D."/>
            <person name="Zimmer A."/>
            <person name="Zwirko Z."/>
            <person name="Jaffe D.B."/>
            <person name="Alvarez P."/>
            <person name="Brockman W."/>
            <person name="Butler J."/>
            <person name="Chin C."/>
            <person name="Gnerre S."/>
            <person name="Grabherr M."/>
            <person name="Kleber M."/>
            <person name="Mauceli E."/>
            <person name="MacCallum I."/>
        </authorList>
    </citation>
    <scope>NUCLEOTIDE SEQUENCE [LARGE SCALE GENOMIC DNA]</scope>
    <source>
        <strain evidence="2">MSH-3 / Tucson 14011-0111.49</strain>
    </source>
</reference>
<dbReference type="eggNOG" id="ENOG502S41A">
    <property type="taxonomic scope" value="Eukaryota"/>
</dbReference>